<name>A0A4U1EE05_MONMO</name>
<evidence type="ECO:0000313" key="3">
    <source>
        <dbReference type="EMBL" id="TKC34344.1"/>
    </source>
</evidence>
<evidence type="ECO:0000256" key="1">
    <source>
        <dbReference type="ARBA" id="ARBA00008626"/>
    </source>
</evidence>
<gene>
    <name evidence="3" type="ORF">EI555_002903</name>
</gene>
<accession>A0A4U1EE05</accession>
<dbReference type="Proteomes" id="UP000308365">
    <property type="component" value="Unassembled WGS sequence"/>
</dbReference>
<organism evidence="3 4">
    <name type="scientific">Monodon monoceros</name>
    <name type="common">Narwhal</name>
    <name type="synonym">Ceratodon monodon</name>
    <dbReference type="NCBI Taxonomy" id="40151"/>
    <lineage>
        <taxon>Eukaryota</taxon>
        <taxon>Metazoa</taxon>
        <taxon>Chordata</taxon>
        <taxon>Craniata</taxon>
        <taxon>Vertebrata</taxon>
        <taxon>Euteleostomi</taxon>
        <taxon>Mammalia</taxon>
        <taxon>Eutheria</taxon>
        <taxon>Laurasiatheria</taxon>
        <taxon>Artiodactyla</taxon>
        <taxon>Whippomorpha</taxon>
        <taxon>Cetacea</taxon>
        <taxon>Odontoceti</taxon>
        <taxon>Monodontidae</taxon>
        <taxon>Monodon</taxon>
    </lineage>
</organism>
<dbReference type="GO" id="GO:0000398">
    <property type="term" value="P:mRNA splicing, via spliceosome"/>
    <property type="evidence" value="ECO:0007669"/>
    <property type="project" value="InterPro"/>
</dbReference>
<evidence type="ECO:0000313" key="4">
    <source>
        <dbReference type="Proteomes" id="UP000308365"/>
    </source>
</evidence>
<proteinExistence type="inferred from homology"/>
<dbReference type="Pfam" id="PF03660">
    <property type="entry name" value="PHF5"/>
    <property type="match status" value="1"/>
</dbReference>
<feature type="non-terminal residue" evidence="3">
    <location>
        <position position="337"/>
    </location>
</feature>
<comment type="caution">
    <text evidence="3">The sequence shown here is derived from an EMBL/GenBank/DDBJ whole genome shotgun (WGS) entry which is preliminary data.</text>
</comment>
<dbReference type="EMBL" id="RWIC01001927">
    <property type="protein sequence ID" value="TKC34344.1"/>
    <property type="molecule type" value="Genomic_DNA"/>
</dbReference>
<dbReference type="InterPro" id="IPR005345">
    <property type="entry name" value="PHF5"/>
</dbReference>
<sequence>MAGLTCWIKVSYAVVGAKNKDSPVGMEKLTDNEAPGESAEESHTTGPSRKKKPITQKKKWLKQKGSRNKSVCHIMICQSSFSIQTARLKPPHIPKQYFHEIPELKAKPPQRLQAGVAIGRLCERWDGKCVICDSYVCPCTLVHMCDECNYGSYQGRCVIRGGPRVSDAYFCKKCTIQEKDRDGCPKIVSFGSSKTDLLYERKKQGLKKRLERRTRPRVLAPRTTGGGGRAAGELAPAAPPPGSAAGSPPPRGALAGRLRARPRRLGSRAGKGRIRRLGRAPASLLVYGKVSRQAPGLHVAEQGRLSHLTGEHGFCQSSFARHQHTANSTELNSFLPS</sequence>
<feature type="compositionally biased region" description="Basic residues" evidence="2">
    <location>
        <begin position="48"/>
        <end position="66"/>
    </location>
</feature>
<feature type="region of interest" description="Disordered" evidence="2">
    <location>
        <begin position="205"/>
        <end position="257"/>
    </location>
</feature>
<comment type="similarity">
    <text evidence="1">Belongs to the PHF5 family.</text>
</comment>
<evidence type="ECO:0008006" key="5">
    <source>
        <dbReference type="Google" id="ProtNLM"/>
    </source>
</evidence>
<protein>
    <recommendedName>
        <fullName evidence="5">PHD finger protein 5A</fullName>
    </recommendedName>
</protein>
<dbReference type="AlphaFoldDB" id="A0A4U1EE05"/>
<feature type="region of interest" description="Disordered" evidence="2">
    <location>
        <begin position="21"/>
        <end position="66"/>
    </location>
</feature>
<reference evidence="4" key="1">
    <citation type="journal article" date="2019" name="IScience">
        <title>Narwhal Genome Reveals Long-Term Low Genetic Diversity despite Current Large Abundance Size.</title>
        <authorList>
            <person name="Westbury M.V."/>
            <person name="Petersen B."/>
            <person name="Garde E."/>
            <person name="Heide-Jorgensen M.P."/>
            <person name="Lorenzen E.D."/>
        </authorList>
    </citation>
    <scope>NUCLEOTIDE SEQUENCE [LARGE SCALE GENOMIC DNA]</scope>
</reference>
<evidence type="ECO:0000256" key="2">
    <source>
        <dbReference type="SAM" id="MobiDB-lite"/>
    </source>
</evidence>
<feature type="compositionally biased region" description="Pro residues" evidence="2">
    <location>
        <begin position="237"/>
        <end position="251"/>
    </location>
</feature>
<dbReference type="PANTHER" id="PTHR13120">
    <property type="entry name" value="PHD FINGER-LIKE DOMAIN-CONTAINING PROTEIN 5A"/>
    <property type="match status" value="1"/>
</dbReference>
<feature type="compositionally biased region" description="Basic residues" evidence="2">
    <location>
        <begin position="205"/>
        <end position="216"/>
    </location>
</feature>